<evidence type="ECO:0000313" key="2">
    <source>
        <dbReference type="EMBL" id="KAF0310676.1"/>
    </source>
</evidence>
<dbReference type="EMBL" id="VIIS01000293">
    <property type="protein sequence ID" value="KAF0310676.1"/>
    <property type="molecule type" value="Genomic_DNA"/>
</dbReference>
<keyword evidence="1" id="KW-1133">Transmembrane helix</keyword>
<dbReference type="AlphaFoldDB" id="A0A6A4WT21"/>
<comment type="caution">
    <text evidence="2">The sequence shown here is derived from an EMBL/GenBank/DDBJ whole genome shotgun (WGS) entry which is preliminary data.</text>
</comment>
<sequence>MLGIRGRHWSGQAPYGTQASTQCRLLPLHSADSPLTEEAGAVRQRPHPPGYVVMPDGGGVTYRPHEQFTPGGQVLIEMCRRDDPEAVPAFPTTDQQFEFLMSLPLPYPYQWLSINDFEEERVYKDLFQHHHRQPQQLDHRLIATMTQTVTVLEPPTHHWCLCVPASTFSFIIGAVYFAVNIAAILAGFVYLGVTHGGHYHLDPELTVGVRTAVLCACFVCALNALACCLLMVGVRRRRWELEAAWLTWYGIFLVCLSLSWLGGVIHLVRVVAPAVHPADTVEFSWAVLVPLVPVGIIVIVFVWYAYAAVLSHCRALRAAPEGKMGAYRVIREA</sequence>
<name>A0A6A4WT21_AMPAM</name>
<evidence type="ECO:0000256" key="1">
    <source>
        <dbReference type="SAM" id="Phobius"/>
    </source>
</evidence>
<feature type="transmembrane region" description="Helical" evidence="1">
    <location>
        <begin position="283"/>
        <end position="307"/>
    </location>
</feature>
<organism evidence="2 3">
    <name type="scientific">Amphibalanus amphitrite</name>
    <name type="common">Striped barnacle</name>
    <name type="synonym">Balanus amphitrite</name>
    <dbReference type="NCBI Taxonomy" id="1232801"/>
    <lineage>
        <taxon>Eukaryota</taxon>
        <taxon>Metazoa</taxon>
        <taxon>Ecdysozoa</taxon>
        <taxon>Arthropoda</taxon>
        <taxon>Crustacea</taxon>
        <taxon>Multicrustacea</taxon>
        <taxon>Cirripedia</taxon>
        <taxon>Thoracica</taxon>
        <taxon>Thoracicalcarea</taxon>
        <taxon>Balanomorpha</taxon>
        <taxon>Balanoidea</taxon>
        <taxon>Balanidae</taxon>
        <taxon>Amphibalaninae</taxon>
        <taxon>Amphibalanus</taxon>
    </lineage>
</organism>
<dbReference type="Proteomes" id="UP000440578">
    <property type="component" value="Unassembled WGS sequence"/>
</dbReference>
<dbReference type="OrthoDB" id="6398460at2759"/>
<keyword evidence="1" id="KW-0472">Membrane</keyword>
<feature type="transmembrane region" description="Helical" evidence="1">
    <location>
        <begin position="168"/>
        <end position="191"/>
    </location>
</feature>
<keyword evidence="3" id="KW-1185">Reference proteome</keyword>
<gene>
    <name evidence="2" type="ORF">FJT64_018356</name>
</gene>
<keyword evidence="1" id="KW-0812">Transmembrane</keyword>
<protein>
    <submittedName>
        <fullName evidence="2">Uncharacterized protein</fullName>
    </submittedName>
</protein>
<proteinExistence type="predicted"/>
<feature type="transmembrane region" description="Helical" evidence="1">
    <location>
        <begin position="246"/>
        <end position="271"/>
    </location>
</feature>
<accession>A0A6A4WT21</accession>
<feature type="transmembrane region" description="Helical" evidence="1">
    <location>
        <begin position="211"/>
        <end position="234"/>
    </location>
</feature>
<evidence type="ECO:0000313" key="3">
    <source>
        <dbReference type="Proteomes" id="UP000440578"/>
    </source>
</evidence>
<reference evidence="2 3" key="1">
    <citation type="submission" date="2019-07" db="EMBL/GenBank/DDBJ databases">
        <title>Draft genome assembly of a fouling barnacle, Amphibalanus amphitrite (Darwin, 1854): The first reference genome for Thecostraca.</title>
        <authorList>
            <person name="Kim W."/>
        </authorList>
    </citation>
    <scope>NUCLEOTIDE SEQUENCE [LARGE SCALE GENOMIC DNA]</scope>
    <source>
        <strain evidence="2">SNU_AA5</strain>
        <tissue evidence="2">Soma without cirri and trophi</tissue>
    </source>
</reference>